<keyword evidence="1" id="KW-0472">Membrane</keyword>
<protein>
    <submittedName>
        <fullName evidence="2">Uncharacterized protein</fullName>
    </submittedName>
</protein>
<keyword evidence="1" id="KW-0812">Transmembrane</keyword>
<accession>A0A3S8UI90</accession>
<dbReference type="KEGG" id="pory:EJA05_09825"/>
<evidence type="ECO:0000256" key="1">
    <source>
        <dbReference type="SAM" id="Phobius"/>
    </source>
</evidence>
<sequence length="85" mass="9536">MTGLLLFVGLDALLTICFARLVLRRRVLAIIMTLFSMVMIVVYLKLIGGSGLINYSFDYGDGFGWELNVVTTISVAMILFHAWFI</sequence>
<dbReference type="EMBL" id="CP034338">
    <property type="protein sequence ID" value="AZL68018.1"/>
    <property type="molecule type" value="Genomic_DNA"/>
</dbReference>
<name>A0A3S8UI90_9PSED</name>
<reference evidence="2 3" key="1">
    <citation type="submission" date="2018-12" db="EMBL/GenBank/DDBJ databases">
        <authorList>
            <person name="Li S."/>
            <person name="Yang R."/>
            <person name="Chen G."/>
            <person name="Zou L."/>
            <person name="Zhang C."/>
            <person name="Chen Y."/>
            <person name="Liu Z."/>
            <person name="Li Y."/>
            <person name="Yan Y."/>
            <person name="Huang M."/>
            <person name="Chen T."/>
        </authorList>
    </citation>
    <scope>NUCLEOTIDE SEQUENCE [LARGE SCALE GENOMIC DNA]</scope>
    <source>
        <strain evidence="2 3">1257</strain>
    </source>
</reference>
<feature type="transmembrane region" description="Helical" evidence="1">
    <location>
        <begin position="65"/>
        <end position="84"/>
    </location>
</feature>
<organism evidence="2 3">
    <name type="scientific">Pseudomonas entomophila</name>
    <dbReference type="NCBI Taxonomy" id="312306"/>
    <lineage>
        <taxon>Bacteria</taxon>
        <taxon>Pseudomonadati</taxon>
        <taxon>Pseudomonadota</taxon>
        <taxon>Gammaproteobacteria</taxon>
        <taxon>Pseudomonadales</taxon>
        <taxon>Pseudomonadaceae</taxon>
        <taxon>Pseudomonas</taxon>
    </lineage>
</organism>
<keyword evidence="1" id="KW-1133">Transmembrane helix</keyword>
<proteinExistence type="predicted"/>
<evidence type="ECO:0000313" key="2">
    <source>
        <dbReference type="EMBL" id="AZL68018.1"/>
    </source>
</evidence>
<dbReference type="AlphaFoldDB" id="A0A3S8UI90"/>
<gene>
    <name evidence="2" type="ORF">EJA05_09825</name>
</gene>
<feature type="transmembrane region" description="Helical" evidence="1">
    <location>
        <begin position="29"/>
        <end position="53"/>
    </location>
</feature>
<dbReference type="Proteomes" id="UP000268230">
    <property type="component" value="Chromosome"/>
</dbReference>
<evidence type="ECO:0000313" key="3">
    <source>
        <dbReference type="Proteomes" id="UP000268230"/>
    </source>
</evidence>